<organism evidence="17 19">
    <name type="scientific">Pseudoalteromonas citrea</name>
    <dbReference type="NCBI Taxonomy" id="43655"/>
    <lineage>
        <taxon>Bacteria</taxon>
        <taxon>Pseudomonadati</taxon>
        <taxon>Pseudomonadota</taxon>
        <taxon>Gammaproteobacteria</taxon>
        <taxon>Alteromonadales</taxon>
        <taxon>Pseudoalteromonadaceae</taxon>
        <taxon>Pseudoalteromonas</taxon>
    </lineage>
</organism>
<reference evidence="18 19" key="2">
    <citation type="submission" date="2019-06" db="EMBL/GenBank/DDBJ databases">
        <title>Co-occurence of chitin degradation, pigmentation and bioactivity in marine Pseudoalteromonas.</title>
        <authorList>
            <person name="Sonnenschein E.C."/>
            <person name="Bech P.K."/>
        </authorList>
    </citation>
    <scope>NUCLEOTIDE SEQUENCE [LARGE SCALE GENOMIC DNA]</scope>
    <source>
        <strain evidence="19">S2231</strain>
        <strain evidence="18">S2233</strain>
    </source>
</reference>
<evidence type="ECO:0000256" key="11">
    <source>
        <dbReference type="ARBA" id="ARBA00022985"/>
    </source>
</evidence>
<evidence type="ECO:0000256" key="8">
    <source>
        <dbReference type="ARBA" id="ARBA00022741"/>
    </source>
</evidence>
<keyword evidence="8 15" id="KW-0547">Nucleotide-binding</keyword>
<proteinExistence type="inferred from homology"/>
<dbReference type="AlphaFoldDB" id="A0A5S3XPX5"/>
<keyword evidence="7 15" id="KW-0808">Transferase</keyword>
<evidence type="ECO:0000256" key="9">
    <source>
        <dbReference type="ARBA" id="ARBA00022777"/>
    </source>
</evidence>
<name>A0A5S3XPX5_9GAMM</name>
<comment type="subcellular location">
    <subcellularLocation>
        <location evidence="1 15">Cell inner membrane</location>
        <topology evidence="1 15">Peripheral membrane protein</topology>
        <orientation evidence="1 15">Cytoplasmic side</orientation>
    </subcellularLocation>
</comment>
<evidence type="ECO:0000256" key="13">
    <source>
        <dbReference type="ARBA" id="ARBA00029511"/>
    </source>
</evidence>
<dbReference type="Proteomes" id="UP000307706">
    <property type="component" value="Unassembled WGS sequence"/>
</dbReference>
<dbReference type="GO" id="GO:0009244">
    <property type="term" value="P:lipopolysaccharide core region biosynthetic process"/>
    <property type="evidence" value="ECO:0007669"/>
    <property type="project" value="UniProtKB-UniRule"/>
</dbReference>
<evidence type="ECO:0000256" key="1">
    <source>
        <dbReference type="ARBA" id="ARBA00004515"/>
    </source>
</evidence>
<comment type="caution">
    <text evidence="17">The sequence shown here is derived from an EMBL/GenBank/DDBJ whole genome shotgun (WGS) entry which is preliminary data.</text>
</comment>
<comment type="function">
    <text evidence="15">Catalyzes the ATP-dependent phosphorylation of the 3-deoxy-D-manno-octulosonic acid (Kdo) residue in Kdo-lipid IV(A) at the 4-OH position.</text>
</comment>
<dbReference type="NCBIfam" id="NF002475">
    <property type="entry name" value="PRK01723.1"/>
    <property type="match status" value="1"/>
</dbReference>
<dbReference type="EC" id="2.7.1.166" evidence="4 15"/>
<dbReference type="EMBL" id="PNCL01000061">
    <property type="protein sequence ID" value="TMP57961.1"/>
    <property type="molecule type" value="Genomic_DNA"/>
</dbReference>
<evidence type="ECO:0000313" key="18">
    <source>
        <dbReference type="Proteomes" id="UP000305730"/>
    </source>
</evidence>
<evidence type="ECO:0000256" key="10">
    <source>
        <dbReference type="ARBA" id="ARBA00022840"/>
    </source>
</evidence>
<comment type="catalytic activity">
    <reaction evidence="14 15">
        <text>an alpha-Kdo-(2-&gt;6)-lipid IVA + ATP = a 4-O-phospho-alpha-Kdo-(2-&gt;6)-lipid IVA + ADP + H(+)</text>
        <dbReference type="Rhea" id="RHEA:74271"/>
        <dbReference type="ChEBI" id="CHEBI:15378"/>
        <dbReference type="ChEBI" id="CHEBI:30616"/>
        <dbReference type="ChEBI" id="CHEBI:176428"/>
        <dbReference type="ChEBI" id="CHEBI:193140"/>
        <dbReference type="ChEBI" id="CHEBI:456216"/>
        <dbReference type="EC" id="2.7.1.166"/>
    </reaction>
</comment>
<dbReference type="InterPro" id="IPR022826">
    <property type="entry name" value="KDO_kinase"/>
</dbReference>
<dbReference type="GO" id="GO:0016773">
    <property type="term" value="F:phosphotransferase activity, alcohol group as acceptor"/>
    <property type="evidence" value="ECO:0007669"/>
    <property type="project" value="UniProtKB-UniRule"/>
</dbReference>
<keyword evidence="5 15" id="KW-1003">Cell membrane</keyword>
<dbReference type="EMBL" id="PNCK01000086">
    <property type="protein sequence ID" value="TMP40287.1"/>
    <property type="molecule type" value="Genomic_DNA"/>
</dbReference>
<evidence type="ECO:0000256" key="3">
    <source>
        <dbReference type="ARBA" id="ARBA00010327"/>
    </source>
</evidence>
<evidence type="ECO:0000256" key="12">
    <source>
        <dbReference type="ARBA" id="ARBA00023136"/>
    </source>
</evidence>
<keyword evidence="12 15" id="KW-0472">Membrane</keyword>
<keyword evidence="18" id="KW-1185">Reference proteome</keyword>
<evidence type="ECO:0000256" key="2">
    <source>
        <dbReference type="ARBA" id="ARBA00004713"/>
    </source>
</evidence>
<protein>
    <recommendedName>
        <fullName evidence="13 15">3-deoxy-D-manno-octulosonic acid kinase</fullName>
        <shortName evidence="15">Kdo kinase</shortName>
        <ecNumber evidence="4 15">2.7.1.166</ecNumber>
    </recommendedName>
</protein>
<dbReference type="UniPathway" id="UPA00958"/>
<keyword evidence="9 15" id="KW-0418">Kinase</keyword>
<evidence type="ECO:0000256" key="14">
    <source>
        <dbReference type="ARBA" id="ARBA00034417"/>
    </source>
</evidence>
<evidence type="ECO:0000256" key="15">
    <source>
        <dbReference type="HAMAP-Rule" id="MF_00521"/>
    </source>
</evidence>
<keyword evidence="6 15" id="KW-0997">Cell inner membrane</keyword>
<dbReference type="GO" id="GO:0005524">
    <property type="term" value="F:ATP binding"/>
    <property type="evidence" value="ECO:0007669"/>
    <property type="project" value="UniProtKB-UniRule"/>
</dbReference>
<keyword evidence="11 15" id="KW-0448">Lipopolysaccharide biosynthesis</keyword>
<evidence type="ECO:0000313" key="19">
    <source>
        <dbReference type="Proteomes" id="UP000307706"/>
    </source>
</evidence>
<evidence type="ECO:0000313" key="17">
    <source>
        <dbReference type="EMBL" id="TMP57961.1"/>
    </source>
</evidence>
<dbReference type="SUPFAM" id="SSF56112">
    <property type="entry name" value="Protein kinase-like (PK-like)"/>
    <property type="match status" value="1"/>
</dbReference>
<accession>A0A5S3XPX5</accession>
<dbReference type="GO" id="GO:0005886">
    <property type="term" value="C:plasma membrane"/>
    <property type="evidence" value="ECO:0007669"/>
    <property type="project" value="UniProtKB-SubCell"/>
</dbReference>
<evidence type="ECO:0000256" key="7">
    <source>
        <dbReference type="ARBA" id="ARBA00022679"/>
    </source>
</evidence>
<dbReference type="Gene3D" id="1.10.510.10">
    <property type="entry name" value="Transferase(Phosphotransferase) domain 1"/>
    <property type="match status" value="1"/>
</dbReference>
<sequence length="240" mass="27828">MLINNIEQGYILTPDHTKIPFLPEHFDPHYWQQKNAIVGTKEGRATAWFFRHDNQVSVLKHYWRGGMVGKLLSDQYLFQGLKNTRVYKEFLLLCELEQQGLPVPSPVAAKISRSYCIYRGDLITAAITGATSLCEVLQTREISLSQLNKVAQTIAQFHRAGVYHADLNINNILFNEAGEVYLIDFDRGELRTPSLSWQKHNMDRLRRSFYKEAGKWPTFYFTDNNWEQLHLAYKQALACL</sequence>
<dbReference type="OrthoDB" id="6854449at2"/>
<evidence type="ECO:0000256" key="4">
    <source>
        <dbReference type="ARBA" id="ARBA00011988"/>
    </source>
</evidence>
<evidence type="ECO:0000256" key="5">
    <source>
        <dbReference type="ARBA" id="ARBA00022475"/>
    </source>
</evidence>
<dbReference type="Pfam" id="PF06293">
    <property type="entry name" value="Kdo"/>
    <property type="match status" value="1"/>
</dbReference>
<dbReference type="InterPro" id="IPR011009">
    <property type="entry name" value="Kinase-like_dom_sf"/>
</dbReference>
<feature type="active site" evidence="15">
    <location>
        <position position="166"/>
    </location>
</feature>
<reference evidence="18 19" key="1">
    <citation type="submission" date="2017-12" db="EMBL/GenBank/DDBJ databases">
        <authorList>
            <person name="Paulsen S."/>
            <person name="Gram L.K."/>
        </authorList>
    </citation>
    <scope>NUCLEOTIDE SEQUENCE [LARGE SCALE GENOMIC DNA]</scope>
    <source>
        <strain evidence="17 19">S2231</strain>
        <strain evidence="16 18">S2233</strain>
    </source>
</reference>
<gene>
    <name evidence="15" type="primary">kdkA</name>
    <name evidence="17" type="ORF">CWB96_12715</name>
    <name evidence="16" type="ORF">CWB97_19330</name>
</gene>
<dbReference type="RefSeq" id="WP_138598260.1">
    <property type="nucleotide sequence ID" value="NZ_PNCK01000086.1"/>
</dbReference>
<evidence type="ECO:0000313" key="16">
    <source>
        <dbReference type="EMBL" id="TMP40287.1"/>
    </source>
</evidence>
<dbReference type="Proteomes" id="UP000305730">
    <property type="component" value="Unassembled WGS sequence"/>
</dbReference>
<evidence type="ECO:0000256" key="6">
    <source>
        <dbReference type="ARBA" id="ARBA00022519"/>
    </source>
</evidence>
<dbReference type="HAMAP" id="MF_00521">
    <property type="entry name" value="KDO_kinase"/>
    <property type="match status" value="1"/>
</dbReference>
<comment type="pathway">
    <text evidence="2 15">Bacterial outer membrane biogenesis; LPS core biosynthesis.</text>
</comment>
<keyword evidence="10 15" id="KW-0067">ATP-binding</keyword>
<dbReference type="GO" id="GO:0016301">
    <property type="term" value="F:kinase activity"/>
    <property type="evidence" value="ECO:0007669"/>
    <property type="project" value="UniProtKB-KW"/>
</dbReference>
<reference evidence="17" key="3">
    <citation type="submission" date="2019-09" db="EMBL/GenBank/DDBJ databases">
        <title>Co-occurence of chitin degradation, pigmentation and bioactivity in marine Pseudoalteromonas.</title>
        <authorList>
            <person name="Sonnenschein E.C."/>
            <person name="Bech P.K."/>
        </authorList>
    </citation>
    <scope>NUCLEOTIDE SEQUENCE</scope>
    <source>
        <strain evidence="17">S2231</strain>
        <strain evidence="16">S2233</strain>
    </source>
</reference>
<comment type="similarity">
    <text evidence="3 15">Belongs to the protein kinase superfamily. KdkA/RfaP family.</text>
</comment>